<evidence type="ECO:0000313" key="4">
    <source>
        <dbReference type="RefSeq" id="XP_031574813.1"/>
    </source>
</evidence>
<evidence type="ECO:0000313" key="5">
    <source>
        <dbReference type="RefSeq" id="XP_031574814.1"/>
    </source>
</evidence>
<name>A0A6P8JAQ6_ACTTE</name>
<evidence type="ECO:0000313" key="3">
    <source>
        <dbReference type="Proteomes" id="UP000515163"/>
    </source>
</evidence>
<feature type="transmembrane region" description="Helical" evidence="2">
    <location>
        <begin position="203"/>
        <end position="226"/>
    </location>
</feature>
<sequence length="351" mass="39754">MVAPTNISDALWHSYAYTGCFGTFNTMSCVRDSTLTCLAFFTCLICIFKVVKLHRHHHSLPNQYIIYYSGIVNCILCGLNWLYLAKTPVLLVTQFLKTSCQILTVTHFHCLLAARMTRREETFKLFNIPIMFVLLMYMLVTVIVGLATMKSEFNECKEPEWLLLSSAEFFIVQFFLVAGICISRELNVVRMQENNRASQKRDLWGIIFVFEISAMASLIHDIVMRITGPSNSCQGVFLNTAAGYTAVYITVKIIRWFLPLWAIAIIFGIEANHEMVERQPIYITPGNSGNFTSAFRPRGTSFNYKHLYDDPPPAERPLISPYGSSSGGMDAYGSFGKSPKDLRSGQTYPQI</sequence>
<feature type="transmembrane region" description="Helical" evidence="2">
    <location>
        <begin position="161"/>
        <end position="182"/>
    </location>
</feature>
<gene>
    <name evidence="4 5" type="primary">LOC116308514</name>
</gene>
<feature type="region of interest" description="Disordered" evidence="1">
    <location>
        <begin position="330"/>
        <end position="351"/>
    </location>
</feature>
<keyword evidence="2" id="KW-1133">Transmembrane helix</keyword>
<dbReference type="OrthoDB" id="5818871at2759"/>
<proteinExistence type="predicted"/>
<dbReference type="AlphaFoldDB" id="A0A6P8JAQ6"/>
<dbReference type="Proteomes" id="UP000515163">
    <property type="component" value="Unplaced"/>
</dbReference>
<feature type="transmembrane region" description="Helical" evidence="2">
    <location>
        <begin position="246"/>
        <end position="269"/>
    </location>
</feature>
<organism evidence="3 4">
    <name type="scientific">Actinia tenebrosa</name>
    <name type="common">Australian red waratah sea anemone</name>
    <dbReference type="NCBI Taxonomy" id="6105"/>
    <lineage>
        <taxon>Eukaryota</taxon>
        <taxon>Metazoa</taxon>
        <taxon>Cnidaria</taxon>
        <taxon>Anthozoa</taxon>
        <taxon>Hexacorallia</taxon>
        <taxon>Actiniaria</taxon>
        <taxon>Actiniidae</taxon>
        <taxon>Actinia</taxon>
    </lineage>
</organism>
<dbReference type="PANTHER" id="PTHR38553:SF1">
    <property type="entry name" value="G PROTEIN-COUPLED RECEPTOR"/>
    <property type="match status" value="1"/>
</dbReference>
<evidence type="ECO:0000256" key="2">
    <source>
        <dbReference type="SAM" id="Phobius"/>
    </source>
</evidence>
<keyword evidence="2" id="KW-0472">Membrane</keyword>
<dbReference type="KEGG" id="aten:116308514"/>
<keyword evidence="2" id="KW-0812">Transmembrane</keyword>
<protein>
    <submittedName>
        <fullName evidence="4 5">Uncharacterized protein LOC116308514</fullName>
    </submittedName>
</protein>
<dbReference type="RefSeq" id="XP_031574813.1">
    <property type="nucleotide sequence ID" value="XM_031718953.1"/>
</dbReference>
<feature type="transmembrane region" description="Helical" evidence="2">
    <location>
        <begin position="64"/>
        <end position="83"/>
    </location>
</feature>
<reference evidence="4 5" key="1">
    <citation type="submission" date="2025-04" db="UniProtKB">
        <authorList>
            <consortium name="RefSeq"/>
        </authorList>
    </citation>
    <scope>IDENTIFICATION</scope>
    <source>
        <tissue evidence="4 5">Tentacle</tissue>
    </source>
</reference>
<feature type="transmembrane region" description="Helical" evidence="2">
    <location>
        <begin position="33"/>
        <end position="52"/>
    </location>
</feature>
<keyword evidence="3" id="KW-1185">Reference proteome</keyword>
<dbReference type="GeneID" id="116308514"/>
<dbReference type="PANTHER" id="PTHR38553">
    <property type="entry name" value="PROTEIN CBG19621"/>
    <property type="match status" value="1"/>
</dbReference>
<accession>A0A6P8JAQ6</accession>
<feature type="transmembrane region" description="Helical" evidence="2">
    <location>
        <begin position="95"/>
        <end position="114"/>
    </location>
</feature>
<evidence type="ECO:0000256" key="1">
    <source>
        <dbReference type="SAM" id="MobiDB-lite"/>
    </source>
</evidence>
<dbReference type="RefSeq" id="XP_031574814.1">
    <property type="nucleotide sequence ID" value="XM_031718954.1"/>
</dbReference>
<feature type="transmembrane region" description="Helical" evidence="2">
    <location>
        <begin position="126"/>
        <end position="149"/>
    </location>
</feature>